<dbReference type="OrthoDB" id="9148869at2"/>
<dbReference type="SUPFAM" id="SSF55781">
    <property type="entry name" value="GAF domain-like"/>
    <property type="match status" value="1"/>
</dbReference>
<evidence type="ECO:0008006" key="3">
    <source>
        <dbReference type="Google" id="ProtNLM"/>
    </source>
</evidence>
<dbReference type="EMBL" id="VRLW01000001">
    <property type="protein sequence ID" value="KAA1260541.1"/>
    <property type="molecule type" value="Genomic_DNA"/>
</dbReference>
<dbReference type="InterPro" id="IPR029016">
    <property type="entry name" value="GAF-like_dom_sf"/>
</dbReference>
<gene>
    <name evidence="1" type="ORF">LF1_30810</name>
</gene>
<proteinExistence type="predicted"/>
<dbReference type="Gene3D" id="3.30.450.40">
    <property type="match status" value="1"/>
</dbReference>
<dbReference type="Proteomes" id="UP000322699">
    <property type="component" value="Unassembled WGS sequence"/>
</dbReference>
<dbReference type="RefSeq" id="WP_068258108.1">
    <property type="nucleotide sequence ID" value="NZ_LWSK01000002.1"/>
</dbReference>
<keyword evidence="2" id="KW-1185">Reference proteome</keyword>
<comment type="caution">
    <text evidence="1">The sequence shown here is derived from an EMBL/GenBank/DDBJ whole genome shotgun (WGS) entry which is preliminary data.</text>
</comment>
<sequence>METLSSTLNDDSLLAELRTYDIGDAGIDVDQHDSLSNLAAKSLATGTAELLTPPSDTGSGEIGSALAIPVYRAGRIASIVVMSIKPKTVGAGVFEIWEPVDPYEEVKLRSGYFAHLERFANVSSFVRFERGNGLPGQVWESKQAVIHDDLPSHVGFLRAAGASAGLLQTAVGLPIISGDKLKSVAVVISSEATPIAKGYEVWNAVDDGFTLEGAAYQGLDPAFQLSRDAKLETDTGLPGLAAVHAGATTTENDAILLAGRNQQNLSSDMGSAGPTAGLAIPAYRDNKLTSVMTFLF</sequence>
<organism evidence="1 2">
    <name type="scientific">Rubripirellula obstinata</name>
    <dbReference type="NCBI Taxonomy" id="406547"/>
    <lineage>
        <taxon>Bacteria</taxon>
        <taxon>Pseudomonadati</taxon>
        <taxon>Planctomycetota</taxon>
        <taxon>Planctomycetia</taxon>
        <taxon>Pirellulales</taxon>
        <taxon>Pirellulaceae</taxon>
        <taxon>Rubripirellula</taxon>
    </lineage>
</organism>
<reference evidence="1 2" key="1">
    <citation type="submission" date="2019-08" db="EMBL/GenBank/DDBJ databases">
        <title>Deep-cultivation of Planctomycetes and their phenomic and genomic characterization uncovers novel biology.</title>
        <authorList>
            <person name="Wiegand S."/>
            <person name="Jogler M."/>
            <person name="Boedeker C."/>
            <person name="Pinto D."/>
            <person name="Vollmers J."/>
            <person name="Rivas-Marin E."/>
            <person name="Kohn T."/>
            <person name="Peeters S.H."/>
            <person name="Heuer A."/>
            <person name="Rast P."/>
            <person name="Oberbeckmann S."/>
            <person name="Bunk B."/>
            <person name="Jeske O."/>
            <person name="Meyerdierks A."/>
            <person name="Storesund J.E."/>
            <person name="Kallscheuer N."/>
            <person name="Luecker S."/>
            <person name="Lage O.M."/>
            <person name="Pohl T."/>
            <person name="Merkel B.J."/>
            <person name="Hornburger P."/>
            <person name="Mueller R.-W."/>
            <person name="Bruemmer F."/>
            <person name="Labrenz M."/>
            <person name="Spormann A.M."/>
            <person name="Op Den Camp H."/>
            <person name="Overmann J."/>
            <person name="Amann R."/>
            <person name="Jetten M.S.M."/>
            <person name="Mascher T."/>
            <person name="Medema M.H."/>
            <person name="Devos D.P."/>
            <person name="Kaster A.-K."/>
            <person name="Ovreas L."/>
            <person name="Rohde M."/>
            <person name="Galperin M.Y."/>
            <person name="Jogler C."/>
        </authorList>
    </citation>
    <scope>NUCLEOTIDE SEQUENCE [LARGE SCALE GENOMIC DNA]</scope>
    <source>
        <strain evidence="1 2">LF1</strain>
    </source>
</reference>
<name>A0A5B1CJT4_9BACT</name>
<evidence type="ECO:0000313" key="2">
    <source>
        <dbReference type="Proteomes" id="UP000322699"/>
    </source>
</evidence>
<protein>
    <recommendedName>
        <fullName evidence="3">GAF domain-containing protein</fullName>
    </recommendedName>
</protein>
<dbReference type="AlphaFoldDB" id="A0A5B1CJT4"/>
<accession>A0A5B1CJT4</accession>
<evidence type="ECO:0000313" key="1">
    <source>
        <dbReference type="EMBL" id="KAA1260541.1"/>
    </source>
</evidence>